<dbReference type="Proteomes" id="UP000009328">
    <property type="component" value="Unassembled WGS sequence"/>
</dbReference>
<dbReference type="STRING" id="1206466.K0KW06"/>
<evidence type="ECO:0000256" key="2">
    <source>
        <dbReference type="ARBA" id="ARBA00023054"/>
    </source>
</evidence>
<dbReference type="eggNOG" id="KOG2117">
    <property type="taxonomic scope" value="Eukaryota"/>
</dbReference>
<accession>K0KW06</accession>
<evidence type="ECO:0000259" key="4">
    <source>
        <dbReference type="Pfam" id="PF09745"/>
    </source>
</evidence>
<feature type="compositionally biased region" description="Acidic residues" evidence="3">
    <location>
        <begin position="218"/>
        <end position="227"/>
    </location>
</feature>
<protein>
    <submittedName>
        <fullName evidence="5">Intersectin-2</fullName>
    </submittedName>
</protein>
<feature type="compositionally biased region" description="Low complexity" evidence="3">
    <location>
        <begin position="228"/>
        <end position="241"/>
    </location>
</feature>
<evidence type="ECO:0000313" key="6">
    <source>
        <dbReference type="Proteomes" id="UP000009328"/>
    </source>
</evidence>
<feature type="compositionally biased region" description="Acidic residues" evidence="3">
    <location>
        <begin position="10"/>
        <end position="19"/>
    </location>
</feature>
<gene>
    <name evidence="5" type="ORF">BN7_4885</name>
</gene>
<dbReference type="PANTHER" id="PTHR31938">
    <property type="entry name" value="NUCLEAR SPECKLE SPLICING REGULATORY PROTEIN 1"/>
    <property type="match status" value="1"/>
</dbReference>
<proteinExistence type="inferred from homology"/>
<feature type="compositionally biased region" description="Basic residues" evidence="3">
    <location>
        <begin position="25"/>
        <end position="40"/>
    </location>
</feature>
<dbReference type="HOGENOM" id="CLU_934491_0_0_1"/>
<feature type="compositionally biased region" description="Low complexity" evidence="3">
    <location>
        <begin position="208"/>
        <end position="217"/>
    </location>
</feature>
<feature type="region of interest" description="Disordered" evidence="3">
    <location>
        <begin position="208"/>
        <end position="251"/>
    </location>
</feature>
<dbReference type="InParanoid" id="K0KW06"/>
<evidence type="ECO:0000313" key="5">
    <source>
        <dbReference type="EMBL" id="CCH45303.1"/>
    </source>
</evidence>
<evidence type="ECO:0000256" key="3">
    <source>
        <dbReference type="SAM" id="MobiDB-lite"/>
    </source>
</evidence>
<dbReference type="EMBL" id="CAIF01000188">
    <property type="protein sequence ID" value="CCH45303.1"/>
    <property type="molecule type" value="Genomic_DNA"/>
</dbReference>
<dbReference type="GO" id="GO:0000381">
    <property type="term" value="P:regulation of alternative mRNA splicing, via spliceosome"/>
    <property type="evidence" value="ECO:0007669"/>
    <property type="project" value="InterPro"/>
</dbReference>
<evidence type="ECO:0000256" key="1">
    <source>
        <dbReference type="ARBA" id="ARBA00010126"/>
    </source>
</evidence>
<feature type="region of interest" description="Disordered" evidence="3">
    <location>
        <begin position="1"/>
        <end position="43"/>
    </location>
</feature>
<dbReference type="InterPro" id="IPR042816">
    <property type="entry name" value="Nsrp1"/>
</dbReference>
<dbReference type="Pfam" id="PF09745">
    <property type="entry name" value="NSRP1_N"/>
    <property type="match status" value="1"/>
</dbReference>
<dbReference type="InterPro" id="IPR018612">
    <property type="entry name" value="NSRP1_N"/>
</dbReference>
<comment type="similarity">
    <text evidence="1">Belongs to the NSRP1 family.</text>
</comment>
<feature type="compositionally biased region" description="Low complexity" evidence="3">
    <location>
        <begin position="166"/>
        <end position="188"/>
    </location>
</feature>
<dbReference type="PANTHER" id="PTHR31938:SF4">
    <property type="entry name" value="NUCLEAR SPECKLE SPLICING REGULATORY PROTEIN 1"/>
    <property type="match status" value="1"/>
</dbReference>
<keyword evidence="6" id="KW-1185">Reference proteome</keyword>
<dbReference type="AlphaFoldDB" id="K0KW06"/>
<feature type="region of interest" description="Disordered" evidence="3">
    <location>
        <begin position="166"/>
        <end position="191"/>
    </location>
</feature>
<sequence>MMSRVALGFDDGDSGSEDEVQQKPVARRFGGKSFGKVRPRTNKDLLAESLQNQIKAQEYEAKDPEAYQYDEVYDEIQSARESKKPKPVNDQNGSKYIDRLLEAKKKRNLDKLHLQDLKQQKERELEGDEFKDKEVFITKSYKNFKDQRIKEQLELEKGINNDINTFRDNITNNNQNQNQTNQDSTDQNESTNNTEIIYTSSFLNNMNQQQQSTNNNNNDDDDDDDEGNNNPNNNSNSLPNPHTIESTRFNRDHLIPPLLSDEVIQGYRERYEQRLAERQRLKELESKAKSKFKFKLKK</sequence>
<feature type="domain" description="Nuclear speckle splicing regulatory protein 1 N-terminal" evidence="4">
    <location>
        <begin position="55"/>
        <end position="152"/>
    </location>
</feature>
<keyword evidence="2" id="KW-0175">Coiled coil</keyword>
<organism evidence="5 6">
    <name type="scientific">Wickerhamomyces ciferrii (strain ATCC 14091 / BCRC 22168 / CBS 111 / JCM 3599 / NBRC 0793 / NRRL Y-1031 F-60-10)</name>
    <name type="common">Yeast</name>
    <name type="synonym">Pichia ciferrii</name>
    <dbReference type="NCBI Taxonomy" id="1206466"/>
    <lineage>
        <taxon>Eukaryota</taxon>
        <taxon>Fungi</taxon>
        <taxon>Dikarya</taxon>
        <taxon>Ascomycota</taxon>
        <taxon>Saccharomycotina</taxon>
        <taxon>Saccharomycetes</taxon>
        <taxon>Phaffomycetales</taxon>
        <taxon>Wickerhamomycetaceae</taxon>
        <taxon>Wickerhamomyces</taxon>
    </lineage>
</organism>
<name>K0KW06_WICCF</name>
<reference evidence="5 6" key="1">
    <citation type="journal article" date="2012" name="Eukaryot. Cell">
        <title>Draft genome sequence of Wickerhamomyces ciferrii NRRL Y-1031 F-60-10.</title>
        <authorList>
            <person name="Schneider J."/>
            <person name="Andrea H."/>
            <person name="Blom J."/>
            <person name="Jaenicke S."/>
            <person name="Ruckert C."/>
            <person name="Schorsch C."/>
            <person name="Szczepanowski R."/>
            <person name="Farwick M."/>
            <person name="Goesmann A."/>
            <person name="Puhler A."/>
            <person name="Schaffer S."/>
            <person name="Tauch A."/>
            <person name="Kohler T."/>
            <person name="Brinkrolf K."/>
        </authorList>
    </citation>
    <scope>NUCLEOTIDE SEQUENCE [LARGE SCALE GENOMIC DNA]</scope>
    <source>
        <strain evidence="6">ATCC 14091 / BCRC 22168 / CBS 111 / JCM 3599 / NBRC 0793 / NRRL Y-1031 F-60-10</strain>
    </source>
</reference>
<comment type="caution">
    <text evidence="5">The sequence shown here is derived from an EMBL/GenBank/DDBJ whole genome shotgun (WGS) entry which is preliminary data.</text>
</comment>